<evidence type="ECO:0008006" key="3">
    <source>
        <dbReference type="Google" id="ProtNLM"/>
    </source>
</evidence>
<reference evidence="1 2" key="1">
    <citation type="submission" date="2018-09" db="EMBL/GenBank/DDBJ databases">
        <authorList>
            <person name="Tagini F."/>
        </authorList>
    </citation>
    <scope>NUCLEOTIDE SEQUENCE [LARGE SCALE GENOMIC DNA]</scope>
    <source>
        <strain evidence="1 2">MK136</strain>
    </source>
</reference>
<organism evidence="1 2">
    <name type="scientific">Mycobacterium attenuatum</name>
    <dbReference type="NCBI Taxonomy" id="2341086"/>
    <lineage>
        <taxon>Bacteria</taxon>
        <taxon>Bacillati</taxon>
        <taxon>Actinomycetota</taxon>
        <taxon>Actinomycetes</taxon>
        <taxon>Mycobacteriales</taxon>
        <taxon>Mycobacteriaceae</taxon>
        <taxon>Mycobacterium</taxon>
    </lineage>
</organism>
<sequence>MTTPVKLGTQAIGAAGELLVQYQLLKLGIDSARLTTDSGIDLVMYVPGHRSAATIQVKANLTSKPAGGKGKLLLSWPFRDDSPAQWLACVDMSTDGVWLFSIEQARQLAQQKHADGTRLLYFYTDESVGPKSLRISDMAGHRLEAVITTLLDGRPRELP</sequence>
<dbReference type="EMBL" id="UPHP01000120">
    <property type="protein sequence ID" value="VBA42239.1"/>
    <property type="molecule type" value="Genomic_DNA"/>
</dbReference>
<name>A0A498QB81_9MYCO</name>
<gene>
    <name evidence="1" type="ORF">LAUMK136_04483</name>
</gene>
<dbReference type="Proteomes" id="UP000273307">
    <property type="component" value="Unassembled WGS sequence"/>
</dbReference>
<keyword evidence="2" id="KW-1185">Reference proteome</keyword>
<evidence type="ECO:0000313" key="2">
    <source>
        <dbReference type="Proteomes" id="UP000273307"/>
    </source>
</evidence>
<dbReference type="RefSeq" id="WP_122498034.1">
    <property type="nucleotide sequence ID" value="NZ_UPHP01000120.1"/>
</dbReference>
<proteinExistence type="predicted"/>
<accession>A0A498QB81</accession>
<protein>
    <recommendedName>
        <fullName evidence="3">DUF4365 domain-containing protein</fullName>
    </recommendedName>
</protein>
<dbReference type="AlphaFoldDB" id="A0A498QB81"/>
<evidence type="ECO:0000313" key="1">
    <source>
        <dbReference type="EMBL" id="VBA42239.1"/>
    </source>
</evidence>
<dbReference type="OrthoDB" id="120785at2"/>